<evidence type="ECO:0000256" key="7">
    <source>
        <dbReference type="ARBA" id="ARBA00023004"/>
    </source>
</evidence>
<evidence type="ECO:0000256" key="9">
    <source>
        <dbReference type="ARBA" id="ARBA00050776"/>
    </source>
</evidence>
<evidence type="ECO:0000256" key="5">
    <source>
        <dbReference type="ARBA" id="ARBA00022723"/>
    </source>
</evidence>
<dbReference type="InterPro" id="IPR015422">
    <property type="entry name" value="PyrdxlP-dep_Trfase_small"/>
</dbReference>
<evidence type="ECO:0000256" key="4">
    <source>
        <dbReference type="ARBA" id="ARBA00022679"/>
    </source>
</evidence>
<keyword evidence="5" id="KW-0479">Metal-binding</keyword>
<comment type="catalytic activity">
    <reaction evidence="9">
        <text>(sulfur carrier)-H + L-cysteine = (sulfur carrier)-SH + L-alanine</text>
        <dbReference type="Rhea" id="RHEA:43892"/>
        <dbReference type="Rhea" id="RHEA-COMP:14737"/>
        <dbReference type="Rhea" id="RHEA-COMP:14739"/>
        <dbReference type="ChEBI" id="CHEBI:29917"/>
        <dbReference type="ChEBI" id="CHEBI:35235"/>
        <dbReference type="ChEBI" id="CHEBI:57972"/>
        <dbReference type="ChEBI" id="CHEBI:64428"/>
        <dbReference type="EC" id="2.8.1.7"/>
    </reaction>
</comment>
<evidence type="ECO:0000313" key="12">
    <source>
        <dbReference type="EMBL" id="QQS87827.1"/>
    </source>
</evidence>
<protein>
    <recommendedName>
        <fullName evidence="3">cysteine desulfurase</fullName>
        <ecNumber evidence="3">2.8.1.7</ecNumber>
    </recommendedName>
</protein>
<reference evidence="12 13" key="1">
    <citation type="submission" date="2021-01" db="EMBL/GenBank/DDBJ databases">
        <title>FDA dAtabase for Regulatory Grade micrObial Sequences (FDA-ARGOS): Supporting development and validation of Infectious Disease Dx tests.</title>
        <authorList>
            <person name="Sproer C."/>
            <person name="Gronow S."/>
            <person name="Severitt S."/>
            <person name="Schroder I."/>
            <person name="Tallon L."/>
            <person name="Sadzewicz L."/>
            <person name="Zhao X."/>
            <person name="Boylan J."/>
            <person name="Ott S."/>
            <person name="Bowen H."/>
            <person name="Vavikolanu K."/>
            <person name="Mehta A."/>
            <person name="Aluvathingal J."/>
            <person name="Nadendla S."/>
            <person name="Lowell S."/>
            <person name="Myers T."/>
            <person name="Yan Y."/>
            <person name="Sichtig H."/>
        </authorList>
    </citation>
    <scope>NUCLEOTIDE SEQUENCE [LARGE SCALE GENOMIC DNA]</scope>
    <source>
        <strain evidence="12 13">FDAARGOS_1126</strain>
    </source>
</reference>
<dbReference type="PIRSF" id="PIRSF005572">
    <property type="entry name" value="NifS"/>
    <property type="match status" value="1"/>
</dbReference>
<evidence type="ECO:0000313" key="13">
    <source>
        <dbReference type="Proteomes" id="UP000595375"/>
    </source>
</evidence>
<keyword evidence="4" id="KW-0808">Transferase</keyword>
<comment type="similarity">
    <text evidence="2">Belongs to the class-V pyridoxal-phosphate-dependent aminotransferase family. NifS/IscS subfamily.</text>
</comment>
<dbReference type="PANTHER" id="PTHR11601:SF34">
    <property type="entry name" value="CYSTEINE DESULFURASE"/>
    <property type="match status" value="1"/>
</dbReference>
<sequence>MKVYLDNNATTKVDEEVVKAMIPYFSEYYGNPFSLHLFGNETGLAVTQARQTIADILKAKPNEITFTGSGSEADNLAIRGIAKAYKHRGKHIITSAIEHPAVKNTFMDLIEDGFEVTMVPVDENGVIIVDEFKKALREDTILVSIMHANNEVGSFQPVEEIAKITKERKIILHVDAVQTMGKVEIYPEKMGIDLLCFSGHKFHAPKGIGVLYKRDGVRLARIITGGNQEGKRRPGTSNVPYIVGLAKALEISVANMKEEWNREETLRNYFEDEVSKRIPEIKINGKGARRLPGTSSITFKYLEGESMLLNLSLKGIAVSSGSACSSDSLQPSHVLLAMGIPAEYAHGTLRFSLSKYTTKEEIDYTIESLVEIIGKLRELSPLWKTFKDNKLTNEASF</sequence>
<evidence type="ECO:0000256" key="3">
    <source>
        <dbReference type="ARBA" id="ARBA00012239"/>
    </source>
</evidence>
<keyword evidence="13" id="KW-1185">Reference proteome</keyword>
<gene>
    <name evidence="12" type="ORF">I6I83_01385</name>
</gene>
<evidence type="ECO:0000256" key="8">
    <source>
        <dbReference type="ARBA" id="ARBA00023014"/>
    </source>
</evidence>
<accession>A0ABX7CGV4</accession>
<dbReference type="InterPro" id="IPR020578">
    <property type="entry name" value="Aminotrans_V_PyrdxlP_BS"/>
</dbReference>
<dbReference type="InterPro" id="IPR016454">
    <property type="entry name" value="Cysteine_dSase"/>
</dbReference>
<dbReference type="EMBL" id="CP068114">
    <property type="protein sequence ID" value="QQS87827.1"/>
    <property type="molecule type" value="Genomic_DNA"/>
</dbReference>
<dbReference type="EC" id="2.8.1.7" evidence="3"/>
<organism evidence="12 13">
    <name type="scientific">Fusobacterium canifelinum</name>
    <dbReference type="NCBI Taxonomy" id="285729"/>
    <lineage>
        <taxon>Bacteria</taxon>
        <taxon>Fusobacteriati</taxon>
        <taxon>Fusobacteriota</taxon>
        <taxon>Fusobacteriia</taxon>
        <taxon>Fusobacteriales</taxon>
        <taxon>Fusobacteriaceae</taxon>
        <taxon>Fusobacterium</taxon>
    </lineage>
</organism>
<keyword evidence="8" id="KW-0411">Iron-sulfur</keyword>
<evidence type="ECO:0000256" key="1">
    <source>
        <dbReference type="ARBA" id="ARBA00001933"/>
    </source>
</evidence>
<evidence type="ECO:0000259" key="11">
    <source>
        <dbReference type="Pfam" id="PF00266"/>
    </source>
</evidence>
<feature type="domain" description="Aminotransferase class V" evidence="11">
    <location>
        <begin position="3"/>
        <end position="364"/>
    </location>
</feature>
<dbReference type="Pfam" id="PF00266">
    <property type="entry name" value="Aminotran_5"/>
    <property type="match status" value="1"/>
</dbReference>
<dbReference type="SUPFAM" id="SSF53383">
    <property type="entry name" value="PLP-dependent transferases"/>
    <property type="match status" value="1"/>
</dbReference>
<comment type="cofactor">
    <cofactor evidence="1 10">
        <name>pyridoxal 5'-phosphate</name>
        <dbReference type="ChEBI" id="CHEBI:597326"/>
    </cofactor>
</comment>
<keyword evidence="6" id="KW-0663">Pyridoxal phosphate</keyword>
<dbReference type="Gene3D" id="1.10.260.50">
    <property type="match status" value="1"/>
</dbReference>
<dbReference type="PROSITE" id="PS00595">
    <property type="entry name" value="AA_TRANSFER_CLASS_5"/>
    <property type="match status" value="1"/>
</dbReference>
<dbReference type="PANTHER" id="PTHR11601">
    <property type="entry name" value="CYSTEINE DESULFURYLASE FAMILY MEMBER"/>
    <property type="match status" value="1"/>
</dbReference>
<dbReference type="RefSeq" id="WP_201627332.1">
    <property type="nucleotide sequence ID" value="NZ_CP068114.1"/>
</dbReference>
<name>A0ABX7CGV4_9FUSO</name>
<dbReference type="InterPro" id="IPR015424">
    <property type="entry name" value="PyrdxlP-dep_Trfase"/>
</dbReference>
<dbReference type="NCBIfam" id="NF002806">
    <property type="entry name" value="PRK02948.1"/>
    <property type="match status" value="1"/>
</dbReference>
<evidence type="ECO:0000256" key="10">
    <source>
        <dbReference type="RuleBase" id="RU004504"/>
    </source>
</evidence>
<evidence type="ECO:0000256" key="2">
    <source>
        <dbReference type="ARBA" id="ARBA00006490"/>
    </source>
</evidence>
<keyword evidence="7" id="KW-0408">Iron</keyword>
<proteinExistence type="inferred from homology"/>
<evidence type="ECO:0000256" key="6">
    <source>
        <dbReference type="ARBA" id="ARBA00022898"/>
    </source>
</evidence>
<dbReference type="Gene3D" id="3.40.640.10">
    <property type="entry name" value="Type I PLP-dependent aspartate aminotransferase-like (Major domain)"/>
    <property type="match status" value="1"/>
</dbReference>
<dbReference type="Gene3D" id="3.90.1150.10">
    <property type="entry name" value="Aspartate Aminotransferase, domain 1"/>
    <property type="match status" value="1"/>
</dbReference>
<dbReference type="InterPro" id="IPR000192">
    <property type="entry name" value="Aminotrans_V_dom"/>
</dbReference>
<dbReference type="InterPro" id="IPR015421">
    <property type="entry name" value="PyrdxlP-dep_Trfase_major"/>
</dbReference>
<dbReference type="Proteomes" id="UP000595375">
    <property type="component" value="Chromosome"/>
</dbReference>